<name>W9C6S4_SCLBF</name>
<keyword evidence="2" id="KW-1185">Reference proteome</keyword>
<protein>
    <submittedName>
        <fullName evidence="1">Uncharacterized protein</fullName>
    </submittedName>
</protein>
<gene>
    <name evidence="1" type="ORF">SBOR_9344</name>
</gene>
<dbReference type="HOGENOM" id="CLU_2655860_0_0_1"/>
<proteinExistence type="predicted"/>
<comment type="caution">
    <text evidence="1">The sequence shown here is derived from an EMBL/GenBank/DDBJ whole genome shotgun (WGS) entry which is preliminary data.</text>
</comment>
<organism evidence="1 2">
    <name type="scientific">Sclerotinia borealis (strain F-4128)</name>
    <dbReference type="NCBI Taxonomy" id="1432307"/>
    <lineage>
        <taxon>Eukaryota</taxon>
        <taxon>Fungi</taxon>
        <taxon>Dikarya</taxon>
        <taxon>Ascomycota</taxon>
        <taxon>Pezizomycotina</taxon>
        <taxon>Leotiomycetes</taxon>
        <taxon>Helotiales</taxon>
        <taxon>Sclerotiniaceae</taxon>
        <taxon>Sclerotinia</taxon>
    </lineage>
</organism>
<sequence length="76" mass="8552">MSQLPMYHTENPAERPAIALHGFNRSNAGTSRQIDTGGLSYWILYMMTMADNARSNFLIGLTRRDFMSPIFVSHGS</sequence>
<dbReference type="Proteomes" id="UP000019487">
    <property type="component" value="Unassembled WGS sequence"/>
</dbReference>
<reference evidence="1 2" key="1">
    <citation type="journal article" date="2014" name="Genome Announc.">
        <title>Draft genome sequence of Sclerotinia borealis, a psychrophilic plant pathogenic fungus.</title>
        <authorList>
            <person name="Mardanov A.V."/>
            <person name="Beletsky A.V."/>
            <person name="Kadnikov V.V."/>
            <person name="Ignatov A.N."/>
            <person name="Ravin N.V."/>
        </authorList>
    </citation>
    <scope>NUCLEOTIDE SEQUENCE [LARGE SCALE GENOMIC DNA]</scope>
    <source>
        <strain evidence="2">F-4157</strain>
    </source>
</reference>
<dbReference type="EMBL" id="AYSA01000662">
    <property type="protein sequence ID" value="ESZ90275.1"/>
    <property type="molecule type" value="Genomic_DNA"/>
</dbReference>
<evidence type="ECO:0000313" key="2">
    <source>
        <dbReference type="Proteomes" id="UP000019487"/>
    </source>
</evidence>
<dbReference type="AlphaFoldDB" id="W9C6S4"/>
<accession>W9C6S4</accession>
<evidence type="ECO:0000313" key="1">
    <source>
        <dbReference type="EMBL" id="ESZ90275.1"/>
    </source>
</evidence>